<evidence type="ECO:0000256" key="1">
    <source>
        <dbReference type="ARBA" id="ARBA00005474"/>
    </source>
</evidence>
<evidence type="ECO:0000313" key="4">
    <source>
        <dbReference type="EMBL" id="CAA3005904.1"/>
    </source>
</evidence>
<evidence type="ECO:0000313" key="5">
    <source>
        <dbReference type="Proteomes" id="UP000594638"/>
    </source>
</evidence>
<dbReference type="PROSITE" id="PS50891">
    <property type="entry name" value="LOB"/>
    <property type="match status" value="1"/>
</dbReference>
<feature type="region of interest" description="Disordered" evidence="2">
    <location>
        <begin position="195"/>
        <end position="238"/>
    </location>
</feature>
<dbReference type="EMBL" id="CACTIH010007253">
    <property type="protein sequence ID" value="CAA3005904.1"/>
    <property type="molecule type" value="Genomic_DNA"/>
</dbReference>
<organism evidence="4 5">
    <name type="scientific">Olea europaea subsp. europaea</name>
    <dbReference type="NCBI Taxonomy" id="158383"/>
    <lineage>
        <taxon>Eukaryota</taxon>
        <taxon>Viridiplantae</taxon>
        <taxon>Streptophyta</taxon>
        <taxon>Embryophyta</taxon>
        <taxon>Tracheophyta</taxon>
        <taxon>Spermatophyta</taxon>
        <taxon>Magnoliopsida</taxon>
        <taxon>eudicotyledons</taxon>
        <taxon>Gunneridae</taxon>
        <taxon>Pentapetalae</taxon>
        <taxon>asterids</taxon>
        <taxon>lamiids</taxon>
        <taxon>Lamiales</taxon>
        <taxon>Oleaceae</taxon>
        <taxon>Oleeae</taxon>
        <taxon>Olea</taxon>
    </lineage>
</organism>
<dbReference type="Gramene" id="OE9A018150T1">
    <property type="protein sequence ID" value="OE9A018150C1"/>
    <property type="gene ID" value="OE9A018150"/>
</dbReference>
<dbReference type="Pfam" id="PF03195">
    <property type="entry name" value="LOB"/>
    <property type="match status" value="1"/>
</dbReference>
<gene>
    <name evidence="4" type="ORF">OLEA9_A018150</name>
</gene>
<comment type="similarity">
    <text evidence="1">Belongs to the LOB domain-containing protein family.</text>
</comment>
<dbReference type="InterPro" id="IPR004883">
    <property type="entry name" value="LOB"/>
</dbReference>
<dbReference type="Proteomes" id="UP000594638">
    <property type="component" value="Unassembled WGS sequence"/>
</dbReference>
<sequence>MYNVLQLEKAAVKTFSGGQIESLFAKSVISPHASHMPGGSGDGNAYIWQVSKPHVDPITLKSHDGEVTAVDCQMASSSYSNPPCAACKFLRRKCLPSCTFAAYFPPEEPTKFANVHKIFGASNVSKLLNEIPPNQREDAVNSLAYEAEARLKDPVYGCVGAISVLQRQVLHLQKELDATNADLMLYANNDVSHSHPVQSNSTFSRTNAQYNGGESNPGLLHPYASPWNNDSSNDSKSM</sequence>
<keyword evidence="5" id="KW-1185">Reference proteome</keyword>
<reference evidence="4 5" key="1">
    <citation type="submission" date="2019-12" db="EMBL/GenBank/DDBJ databases">
        <authorList>
            <person name="Alioto T."/>
            <person name="Alioto T."/>
            <person name="Gomez Garrido J."/>
        </authorList>
    </citation>
    <scope>NUCLEOTIDE SEQUENCE [LARGE SCALE GENOMIC DNA]</scope>
</reference>
<protein>
    <submittedName>
        <fullName evidence="4">LOB domain-containing 25-like isoform X2</fullName>
    </submittedName>
</protein>
<accession>A0A8S0TJE2</accession>
<feature type="compositionally biased region" description="Polar residues" evidence="2">
    <location>
        <begin position="226"/>
        <end position="238"/>
    </location>
</feature>
<evidence type="ECO:0000256" key="2">
    <source>
        <dbReference type="SAM" id="MobiDB-lite"/>
    </source>
</evidence>
<feature type="compositionally biased region" description="Polar residues" evidence="2">
    <location>
        <begin position="195"/>
        <end position="214"/>
    </location>
</feature>
<evidence type="ECO:0000259" key="3">
    <source>
        <dbReference type="PROSITE" id="PS50891"/>
    </source>
</evidence>
<dbReference type="PANTHER" id="PTHR31301:SF12">
    <property type="entry name" value="LOB DOMAIN-CONTAINING PROTEIN 25"/>
    <property type="match status" value="1"/>
</dbReference>
<dbReference type="PANTHER" id="PTHR31301">
    <property type="entry name" value="LOB DOMAIN-CONTAINING PROTEIN 4-RELATED"/>
    <property type="match status" value="1"/>
</dbReference>
<comment type="caution">
    <text evidence="4">The sequence shown here is derived from an EMBL/GenBank/DDBJ whole genome shotgun (WGS) entry which is preliminary data.</text>
</comment>
<feature type="domain" description="LOB" evidence="3">
    <location>
        <begin position="82"/>
        <end position="183"/>
    </location>
</feature>
<name>A0A8S0TJE2_OLEEU</name>
<dbReference type="OrthoDB" id="1926568at2759"/>
<dbReference type="AlphaFoldDB" id="A0A8S0TJE2"/>
<proteinExistence type="inferred from homology"/>